<organism evidence="2 3">
    <name type="scientific">Alkaliphilus metalliredigens (strain QYMF)</name>
    <dbReference type="NCBI Taxonomy" id="293826"/>
    <lineage>
        <taxon>Bacteria</taxon>
        <taxon>Bacillati</taxon>
        <taxon>Bacillota</taxon>
        <taxon>Clostridia</taxon>
        <taxon>Peptostreptococcales</taxon>
        <taxon>Natronincolaceae</taxon>
        <taxon>Alkaliphilus</taxon>
    </lineage>
</organism>
<evidence type="ECO:0000313" key="2">
    <source>
        <dbReference type="EMBL" id="ABR49823.1"/>
    </source>
</evidence>
<feature type="domain" description="Putative amidase" evidence="1">
    <location>
        <begin position="210"/>
        <end position="370"/>
    </location>
</feature>
<dbReference type="PANTHER" id="PTHR40032">
    <property type="entry name" value="EXPORTED PROTEIN-RELATED"/>
    <property type="match status" value="1"/>
</dbReference>
<dbReference type="InterPro" id="IPR024301">
    <property type="entry name" value="Amidase_6"/>
</dbReference>
<dbReference type="OrthoDB" id="2194542at2"/>
<proteinExistence type="predicted"/>
<dbReference type="eggNOG" id="COG3170">
    <property type="taxonomic scope" value="Bacteria"/>
</dbReference>
<protein>
    <recommendedName>
        <fullName evidence="1">Putative amidase domain-containing protein</fullName>
    </recommendedName>
</protein>
<keyword evidence="3" id="KW-1185">Reference proteome</keyword>
<dbReference type="EMBL" id="CP000724">
    <property type="protein sequence ID" value="ABR49823.1"/>
    <property type="molecule type" value="Genomic_DNA"/>
</dbReference>
<evidence type="ECO:0000259" key="1">
    <source>
        <dbReference type="Pfam" id="PF12671"/>
    </source>
</evidence>
<dbReference type="AlphaFoldDB" id="A6TUF5"/>
<evidence type="ECO:0000313" key="3">
    <source>
        <dbReference type="Proteomes" id="UP000001572"/>
    </source>
</evidence>
<accession>A6TUF5</accession>
<dbReference type="Pfam" id="PF12671">
    <property type="entry name" value="Amidase_6"/>
    <property type="match status" value="1"/>
</dbReference>
<sequence length="375" mass="43129">MFIVIKLKSLLVTLLIAVFLITFSLSVYLWSVSIQTTTSSVADNLDRQLTSELQKIFQLRNQALIEYNTDMLASLYNQEVRNGLWAYEHELTKLKYLHNWSDKQAIEFKEIDSHIVIRSFNQKNDGFSLNLLVSTAYTYTYKDTPQIHNSFRIGAYHSLDLMPHEEDWVITREWYTDPFADSLHLDEIKSQEIQQVILSGETKDLSDLNQRRVNALAYANQYAGAASLPEYDFQYNSKYRNYNPEGGNCANFASQILYEGGGFKKNRTWNYERGAGSSAWINAHSFNSYMLSSGRASTIARGAYDEILKVSYKLLPGDYIAYEKKGKVTHISVVTGLDSKGYILVNSNNSDRYQVPWDLGWSDKSIKFHLVHVHY</sequence>
<dbReference type="PANTHER" id="PTHR40032:SF1">
    <property type="entry name" value="EXPORTED PROTEIN"/>
    <property type="match status" value="1"/>
</dbReference>
<gene>
    <name evidence="2" type="ordered locus">Amet_3703</name>
</gene>
<dbReference type="STRING" id="293826.Amet_3703"/>
<dbReference type="KEGG" id="amt:Amet_3703"/>
<name>A6TUF5_ALKMQ</name>
<dbReference type="HOGENOM" id="CLU_046705_0_0_9"/>
<dbReference type="Proteomes" id="UP000001572">
    <property type="component" value="Chromosome"/>
</dbReference>
<dbReference type="RefSeq" id="WP_012064783.1">
    <property type="nucleotide sequence ID" value="NC_009633.1"/>
</dbReference>
<reference evidence="3" key="1">
    <citation type="journal article" date="2016" name="Genome Announc.">
        <title>Complete genome sequence of Alkaliphilus metalliredigens strain QYMF, an alkaliphilic and metal-reducing bacterium isolated from borax-contaminated leachate ponds.</title>
        <authorList>
            <person name="Hwang C."/>
            <person name="Copeland A."/>
            <person name="Lucas S."/>
            <person name="Lapidus A."/>
            <person name="Barry K."/>
            <person name="Detter J.C."/>
            <person name="Glavina Del Rio T."/>
            <person name="Hammon N."/>
            <person name="Israni S."/>
            <person name="Dalin E."/>
            <person name="Tice H."/>
            <person name="Pitluck S."/>
            <person name="Chertkov O."/>
            <person name="Brettin T."/>
            <person name="Bruce D."/>
            <person name="Han C."/>
            <person name="Schmutz J."/>
            <person name="Larimer F."/>
            <person name="Land M.L."/>
            <person name="Hauser L."/>
            <person name="Kyrpides N."/>
            <person name="Mikhailova N."/>
            <person name="Ye Q."/>
            <person name="Zhou J."/>
            <person name="Richardson P."/>
            <person name="Fields M.W."/>
        </authorList>
    </citation>
    <scope>NUCLEOTIDE SEQUENCE [LARGE SCALE GENOMIC DNA]</scope>
    <source>
        <strain evidence="3">QYMF</strain>
    </source>
</reference>